<gene>
    <name evidence="1" type="ORF">OTI717_LOCUS32227</name>
</gene>
<comment type="caution">
    <text evidence="1">The sequence shown here is derived from an EMBL/GenBank/DDBJ whole genome shotgun (WGS) entry which is preliminary data.</text>
</comment>
<accession>A0A819SKD7</accession>
<sequence length="136" mass="15477">MENFILLTHSLDIFLKSIKALANDLKRIANNKTSYESYLWYEKHNKNITYLSTLSLDEKIKHFADVIGSNAIMITNGIIGKEKGEDKICKLIHFVHQTPWQRIAAHHGKTRIDPGFACLPPNNLVTYFDLSSSNSS</sequence>
<protein>
    <submittedName>
        <fullName evidence="1">Uncharacterized protein</fullName>
    </submittedName>
</protein>
<dbReference type="AlphaFoldDB" id="A0A819SKD7"/>
<dbReference type="EMBL" id="CAJOAX010009770">
    <property type="protein sequence ID" value="CAF4062843.1"/>
    <property type="molecule type" value="Genomic_DNA"/>
</dbReference>
<organism evidence="1 2">
    <name type="scientific">Rotaria sordida</name>
    <dbReference type="NCBI Taxonomy" id="392033"/>
    <lineage>
        <taxon>Eukaryota</taxon>
        <taxon>Metazoa</taxon>
        <taxon>Spiralia</taxon>
        <taxon>Gnathifera</taxon>
        <taxon>Rotifera</taxon>
        <taxon>Eurotatoria</taxon>
        <taxon>Bdelloidea</taxon>
        <taxon>Philodinida</taxon>
        <taxon>Philodinidae</taxon>
        <taxon>Rotaria</taxon>
    </lineage>
</organism>
<name>A0A819SKD7_9BILA</name>
<evidence type="ECO:0000313" key="2">
    <source>
        <dbReference type="Proteomes" id="UP000663823"/>
    </source>
</evidence>
<dbReference type="Proteomes" id="UP000663823">
    <property type="component" value="Unassembled WGS sequence"/>
</dbReference>
<evidence type="ECO:0000313" key="1">
    <source>
        <dbReference type="EMBL" id="CAF4062843.1"/>
    </source>
</evidence>
<proteinExistence type="predicted"/>
<reference evidence="1" key="1">
    <citation type="submission" date="2021-02" db="EMBL/GenBank/DDBJ databases">
        <authorList>
            <person name="Nowell W R."/>
        </authorList>
    </citation>
    <scope>NUCLEOTIDE SEQUENCE</scope>
</reference>